<feature type="domain" description="F-box" evidence="1">
    <location>
        <begin position="1"/>
        <end position="45"/>
    </location>
</feature>
<dbReference type="EMBL" id="JBBBZM010000015">
    <property type="protein sequence ID" value="KAL0639011.1"/>
    <property type="molecule type" value="Genomic_DNA"/>
</dbReference>
<proteinExistence type="predicted"/>
<evidence type="ECO:0000259" key="1">
    <source>
        <dbReference type="PROSITE" id="PS50181"/>
    </source>
</evidence>
<gene>
    <name evidence="2" type="ORF">Q9L58_001892</name>
</gene>
<accession>A0ABR3GTT8</accession>
<organism evidence="2 3">
    <name type="scientific">Discina gigas</name>
    <dbReference type="NCBI Taxonomy" id="1032678"/>
    <lineage>
        <taxon>Eukaryota</taxon>
        <taxon>Fungi</taxon>
        <taxon>Dikarya</taxon>
        <taxon>Ascomycota</taxon>
        <taxon>Pezizomycotina</taxon>
        <taxon>Pezizomycetes</taxon>
        <taxon>Pezizales</taxon>
        <taxon>Discinaceae</taxon>
        <taxon>Discina</taxon>
    </lineage>
</organism>
<dbReference type="CDD" id="cd09917">
    <property type="entry name" value="F-box_SF"/>
    <property type="match status" value="1"/>
</dbReference>
<dbReference type="InterPro" id="IPR036047">
    <property type="entry name" value="F-box-like_dom_sf"/>
</dbReference>
<dbReference type="InterPro" id="IPR032675">
    <property type="entry name" value="LRR_dom_sf"/>
</dbReference>
<keyword evidence="3" id="KW-1185">Reference proteome</keyword>
<evidence type="ECO:0000313" key="3">
    <source>
        <dbReference type="Proteomes" id="UP001447188"/>
    </source>
</evidence>
<comment type="caution">
    <text evidence="2">The sequence shown here is derived from an EMBL/GenBank/DDBJ whole genome shotgun (WGS) entry which is preliminary data.</text>
</comment>
<dbReference type="Proteomes" id="UP001447188">
    <property type="component" value="Unassembled WGS sequence"/>
</dbReference>
<dbReference type="PROSITE" id="PS50181">
    <property type="entry name" value="FBOX"/>
    <property type="match status" value="1"/>
</dbReference>
<dbReference type="Pfam" id="PF12937">
    <property type="entry name" value="F-box-like"/>
    <property type="match status" value="1"/>
</dbReference>
<protein>
    <recommendedName>
        <fullName evidence="1">F-box domain-containing protein</fullName>
    </recommendedName>
</protein>
<dbReference type="InterPro" id="IPR001810">
    <property type="entry name" value="F-box_dom"/>
</dbReference>
<evidence type="ECO:0000313" key="2">
    <source>
        <dbReference type="EMBL" id="KAL0639011.1"/>
    </source>
</evidence>
<dbReference type="Gene3D" id="3.80.10.10">
    <property type="entry name" value="Ribonuclease Inhibitor"/>
    <property type="match status" value="1"/>
</dbReference>
<reference evidence="2 3" key="1">
    <citation type="submission" date="2024-02" db="EMBL/GenBank/DDBJ databases">
        <title>Discinaceae phylogenomics.</title>
        <authorList>
            <person name="Dirks A.C."/>
            <person name="James T.Y."/>
        </authorList>
    </citation>
    <scope>NUCLEOTIDE SEQUENCE [LARGE SCALE GENOMIC DNA]</scope>
    <source>
        <strain evidence="2 3">ACD0624</strain>
    </source>
</reference>
<dbReference type="SUPFAM" id="SSF81383">
    <property type="entry name" value="F-box domain"/>
    <property type="match status" value="1"/>
</dbReference>
<sequence>MGVQTIPTEILVQIFSSLSSPDLLRTSRVSRRIRAISLPLLYSSLSLHTTEDIGVNPTPISTLEKLLRTVLAPGGEALAAHVNTLNLFWAHSGTTNEEPQPLQPLTQMALALHDLTPNGQVVLLLSRLPNLRVFDVTPNFTGTWSFNDFALELIATEPSFPSAFHSLREVRFTPRRTEFGVNEDTLLVLLQLPSIDCIDIYLHITSDIEPEYGEGLSSTVTKLSLWNDGIEANELATILKIPRALTHLSCTSPMDENFNNAMQPVRGSLQYLHLAPLYNANAPPELGSLRGWAELRSVQCILSHLLGRAFLGVRHLVDVLPAGIRELGIMDREDEDFPRVVEEVVALLERKAELVPGLKRLTVDMPAGEDVDILVRACGAAGVLLCSQGVFGDAFVADA</sequence>
<dbReference type="SMART" id="SM00256">
    <property type="entry name" value="FBOX"/>
    <property type="match status" value="1"/>
</dbReference>
<name>A0ABR3GTT8_9PEZI</name>